<protein>
    <submittedName>
        <fullName evidence="7">Cell elongation-specific peptidoglycan biosynthesis regulator RodA</fullName>
    </submittedName>
</protein>
<dbReference type="GO" id="GO:0015648">
    <property type="term" value="F:lipid-linked peptidoglycan transporter activity"/>
    <property type="evidence" value="ECO:0007669"/>
    <property type="project" value="TreeGrafter"/>
</dbReference>
<keyword evidence="4 6" id="KW-1133">Transmembrane helix</keyword>
<feature type="transmembrane region" description="Helical" evidence="6">
    <location>
        <begin position="62"/>
        <end position="80"/>
    </location>
</feature>
<dbReference type="PANTHER" id="PTHR30474:SF1">
    <property type="entry name" value="PEPTIDOGLYCAN GLYCOSYLTRANSFERASE MRDB"/>
    <property type="match status" value="1"/>
</dbReference>
<dbReference type="InterPro" id="IPR001182">
    <property type="entry name" value="FtsW/RodA"/>
</dbReference>
<dbReference type="GO" id="GO:0051301">
    <property type="term" value="P:cell division"/>
    <property type="evidence" value="ECO:0007669"/>
    <property type="project" value="InterPro"/>
</dbReference>
<dbReference type="EMBL" id="AP021858">
    <property type="protein sequence ID" value="BBO22786.1"/>
    <property type="molecule type" value="Genomic_DNA"/>
</dbReference>
<feature type="transmembrane region" description="Helical" evidence="6">
    <location>
        <begin position="347"/>
        <end position="368"/>
    </location>
</feature>
<feature type="transmembrane region" description="Helical" evidence="6">
    <location>
        <begin position="283"/>
        <end position="302"/>
    </location>
</feature>
<dbReference type="KEGG" id="npy:NPRO_03810"/>
<accession>A0A809S2T2</accession>
<evidence type="ECO:0000256" key="3">
    <source>
        <dbReference type="ARBA" id="ARBA00022960"/>
    </source>
</evidence>
<evidence type="ECO:0000256" key="4">
    <source>
        <dbReference type="ARBA" id="ARBA00022989"/>
    </source>
</evidence>
<comment type="subcellular location">
    <subcellularLocation>
        <location evidence="1">Membrane</location>
        <topology evidence="1">Multi-pass membrane protein</topology>
    </subcellularLocation>
</comment>
<dbReference type="GO" id="GO:0008360">
    <property type="term" value="P:regulation of cell shape"/>
    <property type="evidence" value="ECO:0007669"/>
    <property type="project" value="UniProtKB-KW"/>
</dbReference>
<evidence type="ECO:0000256" key="2">
    <source>
        <dbReference type="ARBA" id="ARBA00022692"/>
    </source>
</evidence>
<reference evidence="7" key="1">
    <citation type="journal article" name="DNA Res.">
        <title>The physiological potential of anammox bacteria as revealed by their core genome structure.</title>
        <authorList>
            <person name="Okubo T."/>
            <person name="Toyoda A."/>
            <person name="Fukuhara K."/>
            <person name="Uchiyama I."/>
            <person name="Harigaya Y."/>
            <person name="Kuroiwa M."/>
            <person name="Suzuki T."/>
            <person name="Murakami Y."/>
            <person name="Suwa Y."/>
            <person name="Takami H."/>
        </authorList>
    </citation>
    <scope>NUCLEOTIDE SEQUENCE</scope>
    <source>
        <strain evidence="7">317325-2</strain>
    </source>
</reference>
<keyword evidence="2 6" id="KW-0812">Transmembrane</keyword>
<sequence>MSSLGEAKGPLVERGLARGLGFDWWLLASSLILLTIGVMSLYSIDYDSANSRTFLRHMQRLAVGVIPFAFFFFLNLKALVRYANAIYVLNLILLLLVLLIGSSAGGAQRWINLGPIDFQPSEMAKLFTIITLSAFLANNWDRIRSARVWFLSLLHVLVPLLLIFKQPHLGASLVMLAIWLGISLVAGVPAKLLLATVLGAAGILSLAFLVPGVLRDYQKERVMAMFGGDERNNRYQTSRAEIAIGVGSLTGVGYLKGEHKRAGYVPAQHTDFIFTVIGEEGGLVGSTLLLCAFGLFFYRIWLLMIRATEPFHRLLVAGVFSMLAFHMTVNLGMNLELLPVVGLWLPFMSYGGTAIWLCLACVGLLLNISTRERPVLFS</sequence>
<keyword evidence="3" id="KW-0133">Cell shape</keyword>
<proteinExistence type="predicted"/>
<feature type="transmembrane region" description="Helical" evidence="6">
    <location>
        <begin position="86"/>
        <end position="111"/>
    </location>
</feature>
<feature type="transmembrane region" description="Helical" evidence="6">
    <location>
        <begin position="314"/>
        <end position="335"/>
    </location>
</feature>
<organism evidence="7 8">
    <name type="scientific">Candidatus Nitrosymbiomonas proteolyticus</name>
    <dbReference type="NCBI Taxonomy" id="2608984"/>
    <lineage>
        <taxon>Bacteria</taxon>
        <taxon>Bacillati</taxon>
        <taxon>Armatimonadota</taxon>
        <taxon>Armatimonadota incertae sedis</taxon>
        <taxon>Candidatus Nitrosymbiomonas</taxon>
    </lineage>
</organism>
<name>A0A809S2T2_9BACT</name>
<feature type="transmembrane region" description="Helical" evidence="6">
    <location>
        <begin position="146"/>
        <end position="164"/>
    </location>
</feature>
<evidence type="ECO:0000256" key="5">
    <source>
        <dbReference type="ARBA" id="ARBA00023136"/>
    </source>
</evidence>
<dbReference type="PANTHER" id="PTHR30474">
    <property type="entry name" value="CELL CYCLE PROTEIN"/>
    <property type="match status" value="1"/>
</dbReference>
<dbReference type="Pfam" id="PF01098">
    <property type="entry name" value="FTSW_RODA_SPOVE"/>
    <property type="match status" value="1"/>
</dbReference>
<feature type="transmembrane region" description="Helical" evidence="6">
    <location>
        <begin position="192"/>
        <end position="214"/>
    </location>
</feature>
<dbReference type="GO" id="GO:0005886">
    <property type="term" value="C:plasma membrane"/>
    <property type="evidence" value="ECO:0007669"/>
    <property type="project" value="TreeGrafter"/>
</dbReference>
<keyword evidence="5 6" id="KW-0472">Membrane</keyword>
<gene>
    <name evidence="7" type="ORF">NPRO_03810</name>
</gene>
<feature type="transmembrane region" description="Helical" evidence="6">
    <location>
        <begin position="24"/>
        <end position="42"/>
    </location>
</feature>
<dbReference type="AlphaFoldDB" id="A0A809S2T2"/>
<evidence type="ECO:0000256" key="6">
    <source>
        <dbReference type="SAM" id="Phobius"/>
    </source>
</evidence>
<evidence type="ECO:0000256" key="1">
    <source>
        <dbReference type="ARBA" id="ARBA00004141"/>
    </source>
</evidence>
<evidence type="ECO:0000313" key="7">
    <source>
        <dbReference type="EMBL" id="BBO22786.1"/>
    </source>
</evidence>
<feature type="transmembrane region" description="Helical" evidence="6">
    <location>
        <begin position="123"/>
        <end position="140"/>
    </location>
</feature>
<evidence type="ECO:0000313" key="8">
    <source>
        <dbReference type="Proteomes" id="UP000662873"/>
    </source>
</evidence>
<dbReference type="GO" id="GO:0032153">
    <property type="term" value="C:cell division site"/>
    <property type="evidence" value="ECO:0007669"/>
    <property type="project" value="TreeGrafter"/>
</dbReference>
<feature type="transmembrane region" description="Helical" evidence="6">
    <location>
        <begin position="169"/>
        <end position="186"/>
    </location>
</feature>
<dbReference type="Proteomes" id="UP000662873">
    <property type="component" value="Chromosome"/>
</dbReference>